<dbReference type="CDD" id="cd06530">
    <property type="entry name" value="S26_SPase_I"/>
    <property type="match status" value="1"/>
</dbReference>
<evidence type="ECO:0000256" key="3">
    <source>
        <dbReference type="RuleBase" id="RU362042"/>
    </source>
</evidence>
<dbReference type="InterPro" id="IPR036286">
    <property type="entry name" value="LexA/Signal_pep-like_sf"/>
</dbReference>
<keyword evidence="3 5" id="KW-0378">Hydrolase</keyword>
<proteinExistence type="inferred from homology"/>
<dbReference type="Pfam" id="PF10502">
    <property type="entry name" value="Peptidase_S26"/>
    <property type="match status" value="1"/>
</dbReference>
<geneLocation type="plasmid" evidence="5 6">
    <name>unnamed</name>
</geneLocation>
<feature type="domain" description="Peptidase S26" evidence="4">
    <location>
        <begin position="55"/>
        <end position="167"/>
    </location>
</feature>
<dbReference type="InterPro" id="IPR019533">
    <property type="entry name" value="Peptidase_S26"/>
</dbReference>
<evidence type="ECO:0000259" key="4">
    <source>
        <dbReference type="Pfam" id="PF10502"/>
    </source>
</evidence>
<dbReference type="GO" id="GO:0006465">
    <property type="term" value="P:signal peptide processing"/>
    <property type="evidence" value="ECO:0007669"/>
    <property type="project" value="InterPro"/>
</dbReference>
<dbReference type="RefSeq" id="WP_121638675.1">
    <property type="nucleotide sequence ID" value="NZ_CP033067.1"/>
</dbReference>
<comment type="catalytic activity">
    <reaction evidence="3">
        <text>Cleavage of hydrophobic, N-terminal signal or leader sequences from secreted and periplasmic proteins.</text>
        <dbReference type="EC" id="3.4.21.89"/>
    </reaction>
</comment>
<dbReference type="AlphaFoldDB" id="A0AAD0U6N7"/>
<evidence type="ECO:0000256" key="1">
    <source>
        <dbReference type="ARBA" id="ARBA00009370"/>
    </source>
</evidence>
<dbReference type="Gene3D" id="2.10.109.10">
    <property type="entry name" value="Umud Fragment, subunit A"/>
    <property type="match status" value="1"/>
</dbReference>
<evidence type="ECO:0000313" key="6">
    <source>
        <dbReference type="Proteomes" id="UP000279995"/>
    </source>
</evidence>
<dbReference type="EMBL" id="CP033067">
    <property type="protein sequence ID" value="AYM88980.1"/>
    <property type="molecule type" value="Genomic_DNA"/>
</dbReference>
<accession>A0AAD0U6N7</accession>
<dbReference type="NCBIfam" id="TIGR02227">
    <property type="entry name" value="sigpep_I_bact"/>
    <property type="match status" value="1"/>
</dbReference>
<gene>
    <name evidence="5" type="primary">lepB</name>
    <name evidence="5" type="ORF">D9T18_19975</name>
</gene>
<sequence>MKWMKKKESWPRFCIKAGVALVVIWGAGVAFADRYRIGIDDQLVKCIPGYSVYLIDKKDQQLERGAIFVFSAQGLQPFYEDGTEMVKYLRGLPGDNVKISKHGNIYVNDEMQGYGLTHAEALNKPMDSFVGEGILQSDSFWFMGTSNQSFDSRYWGTVKNDQIIGRAYPLF</sequence>
<keyword evidence="3" id="KW-0645">Protease</keyword>
<dbReference type="PANTHER" id="PTHR43390">
    <property type="entry name" value="SIGNAL PEPTIDASE I"/>
    <property type="match status" value="1"/>
</dbReference>
<dbReference type="EC" id="3.4.21.89" evidence="3"/>
<dbReference type="Proteomes" id="UP000279995">
    <property type="component" value="Plasmid unnamed"/>
</dbReference>
<evidence type="ECO:0000256" key="2">
    <source>
        <dbReference type="ARBA" id="ARBA00019232"/>
    </source>
</evidence>
<dbReference type="GO" id="GO:0016020">
    <property type="term" value="C:membrane"/>
    <property type="evidence" value="ECO:0007669"/>
    <property type="project" value="UniProtKB-SubCell"/>
</dbReference>
<organism evidence="5 6">
    <name type="scientific">Pseudoalteromonas agarivorans</name>
    <dbReference type="NCBI Taxonomy" id="176102"/>
    <lineage>
        <taxon>Bacteria</taxon>
        <taxon>Pseudomonadati</taxon>
        <taxon>Pseudomonadota</taxon>
        <taxon>Gammaproteobacteria</taxon>
        <taxon>Alteromonadales</taxon>
        <taxon>Pseudoalteromonadaceae</taxon>
        <taxon>Pseudoalteromonas</taxon>
    </lineage>
</organism>
<comment type="similarity">
    <text evidence="1 3">Belongs to the peptidase S26 family.</text>
</comment>
<evidence type="ECO:0000313" key="5">
    <source>
        <dbReference type="EMBL" id="AYM88980.1"/>
    </source>
</evidence>
<comment type="subcellular location">
    <subcellularLocation>
        <location evidence="3">Membrane</location>
        <topology evidence="3">Multi-pass membrane protein</topology>
    </subcellularLocation>
</comment>
<dbReference type="GO" id="GO:0009003">
    <property type="term" value="F:signal peptidase activity"/>
    <property type="evidence" value="ECO:0007669"/>
    <property type="project" value="UniProtKB-EC"/>
</dbReference>
<dbReference type="SUPFAM" id="SSF51306">
    <property type="entry name" value="LexA/Signal peptidase"/>
    <property type="match status" value="1"/>
</dbReference>
<keyword evidence="5" id="KW-0614">Plasmid</keyword>
<dbReference type="GO" id="GO:0004252">
    <property type="term" value="F:serine-type endopeptidase activity"/>
    <property type="evidence" value="ECO:0007669"/>
    <property type="project" value="InterPro"/>
</dbReference>
<protein>
    <recommendedName>
        <fullName evidence="2 3">Signal peptidase I</fullName>
        <ecNumber evidence="3">3.4.21.89</ecNumber>
    </recommendedName>
</protein>
<dbReference type="PANTHER" id="PTHR43390:SF1">
    <property type="entry name" value="CHLOROPLAST PROCESSING PEPTIDASE"/>
    <property type="match status" value="1"/>
</dbReference>
<dbReference type="InterPro" id="IPR000223">
    <property type="entry name" value="Pept_S26A_signal_pept_1"/>
</dbReference>
<reference evidence="5 6" key="1">
    <citation type="submission" date="2018-10" db="EMBL/GenBank/DDBJ databases">
        <title>Complete Genome Sequence and Transcriptomic Profiles of a Marine Bacterium, Pseudoalteromonas agarivorans Hao 2018.</title>
        <authorList>
            <person name="Hao L."/>
        </authorList>
    </citation>
    <scope>NUCLEOTIDE SEQUENCE [LARGE SCALE GENOMIC DNA]</scope>
    <source>
        <strain evidence="5 6">Hao 2018</strain>
        <plasmid evidence="5 6">unnamed</plasmid>
    </source>
</reference>
<name>A0AAD0U6N7_9GAMM</name>